<comment type="caution">
    <text evidence="1">The sequence shown here is derived from an EMBL/GenBank/DDBJ whole genome shotgun (WGS) entry which is preliminary data.</text>
</comment>
<gene>
    <name evidence="1" type="ORF">U3653_06400</name>
</gene>
<sequence length="100" mass="10717">MAMLASDESAAVREAIPRVALHDSDAAWVTDRALGLLGDWDSHVRGVAATALWHVARIHRAIDGKRVIPALRGLLNDPATADRTEDAPDDIAVFARTSVP</sequence>
<evidence type="ECO:0000313" key="1">
    <source>
        <dbReference type="EMBL" id="MEB3509642.1"/>
    </source>
</evidence>
<accession>A0ABU6AQ95</accession>
<dbReference type="InterPro" id="IPR016024">
    <property type="entry name" value="ARM-type_fold"/>
</dbReference>
<protein>
    <recommendedName>
        <fullName evidence="3">HEAT repeat domain-containing protein</fullName>
    </recommendedName>
</protein>
<evidence type="ECO:0000313" key="2">
    <source>
        <dbReference type="Proteomes" id="UP001348098"/>
    </source>
</evidence>
<name>A0ABU6AQ95_9NOCA</name>
<dbReference type="Proteomes" id="UP001348098">
    <property type="component" value="Unassembled WGS sequence"/>
</dbReference>
<reference evidence="1 2" key="1">
    <citation type="submission" date="2023-12" db="EMBL/GenBank/DDBJ databases">
        <title>novel species in genus Nocarida.</title>
        <authorList>
            <person name="Li Z."/>
        </authorList>
    </citation>
    <scope>NUCLEOTIDE SEQUENCE [LARGE SCALE GENOMIC DNA]</scope>
    <source>
        <strain evidence="1 2">CDC186</strain>
    </source>
</reference>
<dbReference type="InterPro" id="IPR049796">
    <property type="entry name" value="CdiI_Ct-like"/>
</dbReference>
<dbReference type="EMBL" id="JAYKYQ010000002">
    <property type="protein sequence ID" value="MEB3509642.1"/>
    <property type="molecule type" value="Genomic_DNA"/>
</dbReference>
<keyword evidence="2" id="KW-1185">Reference proteome</keyword>
<proteinExistence type="predicted"/>
<dbReference type="SUPFAM" id="SSF48371">
    <property type="entry name" value="ARM repeat"/>
    <property type="match status" value="1"/>
</dbReference>
<evidence type="ECO:0008006" key="3">
    <source>
        <dbReference type="Google" id="ProtNLM"/>
    </source>
</evidence>
<dbReference type="CDD" id="cd20694">
    <property type="entry name" value="CdiI_Ct-like"/>
    <property type="match status" value="1"/>
</dbReference>
<organism evidence="1 2">
    <name type="scientific">Nocardia implantans</name>
    <dbReference type="NCBI Taxonomy" id="3108168"/>
    <lineage>
        <taxon>Bacteria</taxon>
        <taxon>Bacillati</taxon>
        <taxon>Actinomycetota</taxon>
        <taxon>Actinomycetes</taxon>
        <taxon>Mycobacteriales</taxon>
        <taxon>Nocardiaceae</taxon>
        <taxon>Nocardia</taxon>
    </lineage>
</organism>
<dbReference type="RefSeq" id="WP_195077657.1">
    <property type="nucleotide sequence ID" value="NZ_JAYESH010000001.1"/>
</dbReference>